<comment type="caution">
    <text evidence="2">The sequence shown here is derived from an EMBL/GenBank/DDBJ whole genome shotgun (WGS) entry which is preliminary data.</text>
</comment>
<organism evidence="2 3">
    <name type="scientific">Eleusine coracana subsp. coracana</name>
    <dbReference type="NCBI Taxonomy" id="191504"/>
    <lineage>
        <taxon>Eukaryota</taxon>
        <taxon>Viridiplantae</taxon>
        <taxon>Streptophyta</taxon>
        <taxon>Embryophyta</taxon>
        <taxon>Tracheophyta</taxon>
        <taxon>Spermatophyta</taxon>
        <taxon>Magnoliopsida</taxon>
        <taxon>Liliopsida</taxon>
        <taxon>Poales</taxon>
        <taxon>Poaceae</taxon>
        <taxon>PACMAD clade</taxon>
        <taxon>Chloridoideae</taxon>
        <taxon>Cynodonteae</taxon>
        <taxon>Eleusininae</taxon>
        <taxon>Eleusine</taxon>
    </lineage>
</organism>
<dbReference type="AlphaFoldDB" id="A0AAV5CDT5"/>
<feature type="region of interest" description="Disordered" evidence="1">
    <location>
        <begin position="53"/>
        <end position="73"/>
    </location>
</feature>
<sequence>MEAAVAPRIRGPVSTTEVAVVTPAMGGAVAVRCRSTEATTAKRVSEAQAVEATSAAQAEGTEAAVGTAAPRREAAVAPARVGASFTRRSRPAGAVATTSWLRVR</sequence>
<dbReference type="EMBL" id="BQKI01000006">
    <property type="protein sequence ID" value="GJM96201.1"/>
    <property type="molecule type" value="Genomic_DNA"/>
</dbReference>
<reference evidence="2" key="2">
    <citation type="submission" date="2021-12" db="EMBL/GenBank/DDBJ databases">
        <title>Resequencing data analysis of finger millet.</title>
        <authorList>
            <person name="Hatakeyama M."/>
            <person name="Aluri S."/>
            <person name="Balachadran M.T."/>
            <person name="Sivarajan S.R."/>
            <person name="Poveda L."/>
            <person name="Shimizu-Inatsugi R."/>
            <person name="Schlapbach R."/>
            <person name="Sreeman S.M."/>
            <person name="Shimizu K.K."/>
        </authorList>
    </citation>
    <scope>NUCLEOTIDE SEQUENCE</scope>
</reference>
<evidence type="ECO:0000313" key="3">
    <source>
        <dbReference type="Proteomes" id="UP001054889"/>
    </source>
</evidence>
<evidence type="ECO:0000313" key="2">
    <source>
        <dbReference type="EMBL" id="GJM96201.1"/>
    </source>
</evidence>
<dbReference type="Proteomes" id="UP001054889">
    <property type="component" value="Unassembled WGS sequence"/>
</dbReference>
<keyword evidence="3" id="KW-1185">Reference proteome</keyword>
<accession>A0AAV5CDT5</accession>
<evidence type="ECO:0000256" key="1">
    <source>
        <dbReference type="SAM" id="MobiDB-lite"/>
    </source>
</evidence>
<proteinExistence type="predicted"/>
<name>A0AAV5CDT5_ELECO</name>
<reference evidence="2" key="1">
    <citation type="journal article" date="2018" name="DNA Res.">
        <title>Multiple hybrid de novo genome assembly of finger millet, an orphan allotetraploid crop.</title>
        <authorList>
            <person name="Hatakeyama M."/>
            <person name="Aluri S."/>
            <person name="Balachadran M.T."/>
            <person name="Sivarajan S.R."/>
            <person name="Patrignani A."/>
            <person name="Gruter S."/>
            <person name="Poveda L."/>
            <person name="Shimizu-Inatsugi R."/>
            <person name="Baeten J."/>
            <person name="Francoijs K.J."/>
            <person name="Nataraja K.N."/>
            <person name="Reddy Y.A.N."/>
            <person name="Phadnis S."/>
            <person name="Ravikumar R.L."/>
            <person name="Schlapbach R."/>
            <person name="Sreeman S.M."/>
            <person name="Shimizu K.K."/>
        </authorList>
    </citation>
    <scope>NUCLEOTIDE SEQUENCE</scope>
</reference>
<protein>
    <submittedName>
        <fullName evidence="2">Uncharacterized protein</fullName>
    </submittedName>
</protein>
<gene>
    <name evidence="2" type="primary">ga13017</name>
    <name evidence="2" type="ORF">PR202_ga13017</name>
</gene>